<proteinExistence type="predicted"/>
<name>A0ACC2VII1_9TREE</name>
<organism evidence="1 2">
    <name type="scientific">Naganishia friedmannii</name>
    <dbReference type="NCBI Taxonomy" id="89922"/>
    <lineage>
        <taxon>Eukaryota</taxon>
        <taxon>Fungi</taxon>
        <taxon>Dikarya</taxon>
        <taxon>Basidiomycota</taxon>
        <taxon>Agaricomycotina</taxon>
        <taxon>Tremellomycetes</taxon>
        <taxon>Filobasidiales</taxon>
        <taxon>Filobasidiaceae</taxon>
        <taxon>Naganishia</taxon>
    </lineage>
</organism>
<protein>
    <submittedName>
        <fullName evidence="1">Uncharacterized protein</fullName>
    </submittedName>
</protein>
<comment type="caution">
    <text evidence="1">The sequence shown here is derived from an EMBL/GenBank/DDBJ whole genome shotgun (WGS) entry which is preliminary data.</text>
</comment>
<reference evidence="1" key="1">
    <citation type="submission" date="2023-04" db="EMBL/GenBank/DDBJ databases">
        <title>Draft Genome sequencing of Naganishia species isolated from polar environments using Oxford Nanopore Technology.</title>
        <authorList>
            <person name="Leo P."/>
            <person name="Venkateswaran K."/>
        </authorList>
    </citation>
    <scope>NUCLEOTIDE SEQUENCE</scope>
    <source>
        <strain evidence="1">MNA-CCFEE 5423</strain>
    </source>
</reference>
<sequence>MSAAKQDVGSDNAHDEHATPRPKIPRAAFICGLAALNNKSSRKEKLAFTTGLTLACIPAFRKQRHRSAAGGRQGIQFLSNAGLMRAPMAAGRLGIQRSSAPRIEGSGGGGLSRTAATATAEGWTVGAAKRKTTDPHILDDPSPTLSPVYPEEHDSGPGSSGGSISPLFALGAFGIATGLVVATAGATALAVAKILDVRDMDEFSAKMRQYTQTLLPTMSENIYSPPPPPSPLVAALGAEMDEFDPSRGVDEEDSIVRGWFGEVIRELEDDRRKVVEERQARERERERERVV</sequence>
<accession>A0ACC2VII1</accession>
<keyword evidence="2" id="KW-1185">Reference proteome</keyword>
<evidence type="ECO:0000313" key="1">
    <source>
        <dbReference type="EMBL" id="KAJ9098742.1"/>
    </source>
</evidence>
<evidence type="ECO:0000313" key="2">
    <source>
        <dbReference type="Proteomes" id="UP001227268"/>
    </source>
</evidence>
<gene>
    <name evidence="1" type="ORF">QFC21_004390</name>
</gene>
<dbReference type="Proteomes" id="UP001227268">
    <property type="component" value="Unassembled WGS sequence"/>
</dbReference>
<dbReference type="EMBL" id="JASBWT010000014">
    <property type="protein sequence ID" value="KAJ9098742.1"/>
    <property type="molecule type" value="Genomic_DNA"/>
</dbReference>